<dbReference type="AlphaFoldDB" id="A0A0S4R2M1"/>
<dbReference type="Gene3D" id="3.30.230.10">
    <property type="match status" value="1"/>
</dbReference>
<evidence type="ECO:0000313" key="4">
    <source>
        <dbReference type="Proteomes" id="UP000198802"/>
    </source>
</evidence>
<evidence type="ECO:0000313" key="3">
    <source>
        <dbReference type="EMBL" id="CUU61002.1"/>
    </source>
</evidence>
<accession>A0A0S4R2M1</accession>
<gene>
    <name evidence="3" type="ORF">Ga0074812_15227</name>
</gene>
<dbReference type="EMBL" id="FAOZ01000052">
    <property type="protein sequence ID" value="CUU61002.1"/>
    <property type="molecule type" value="Genomic_DNA"/>
</dbReference>
<dbReference type="InterPro" id="IPR004482">
    <property type="entry name" value="Mg_chelat-rel"/>
</dbReference>
<dbReference type="Gene3D" id="3.40.50.300">
    <property type="entry name" value="P-loop containing nucleotide triphosphate hydrolases"/>
    <property type="match status" value="1"/>
</dbReference>
<dbReference type="SUPFAM" id="SSF54211">
    <property type="entry name" value="Ribosomal protein S5 domain 2-like"/>
    <property type="match status" value="1"/>
</dbReference>
<dbReference type="InterPro" id="IPR045006">
    <property type="entry name" value="CHLI-like"/>
</dbReference>
<reference evidence="4" key="1">
    <citation type="submission" date="2015-11" db="EMBL/GenBank/DDBJ databases">
        <authorList>
            <person name="Varghese N."/>
        </authorList>
    </citation>
    <scope>NUCLEOTIDE SEQUENCE [LARGE SCALE GENOMIC DNA]</scope>
    <source>
        <strain evidence="4">DSM 45899</strain>
    </source>
</reference>
<evidence type="ECO:0000259" key="2">
    <source>
        <dbReference type="Pfam" id="PF13335"/>
    </source>
</evidence>
<dbReference type="Proteomes" id="UP000198802">
    <property type="component" value="Unassembled WGS sequence"/>
</dbReference>
<dbReference type="PANTHER" id="PTHR32039:SF7">
    <property type="entry name" value="COMPETENCE PROTEIN COMM"/>
    <property type="match status" value="1"/>
</dbReference>
<feature type="domain" description="Magnesium chelatase ChlI-like catalytic" evidence="1">
    <location>
        <begin position="162"/>
        <end position="370"/>
    </location>
</feature>
<dbReference type="SUPFAM" id="SSF52540">
    <property type="entry name" value="P-loop containing nucleoside triphosphate hydrolases"/>
    <property type="match status" value="1"/>
</dbReference>
<dbReference type="InterPro" id="IPR000523">
    <property type="entry name" value="Mg_chelatse_chII-like_cat_dom"/>
</dbReference>
<dbReference type="InterPro" id="IPR014721">
    <property type="entry name" value="Ribsml_uS5_D2-typ_fold_subgr"/>
</dbReference>
<name>A0A0S4R2M1_9ACTN</name>
<feature type="domain" description="Mg chelatase-related protein C-terminal" evidence="2">
    <location>
        <begin position="380"/>
        <end position="474"/>
    </location>
</feature>
<dbReference type="InterPro" id="IPR020568">
    <property type="entry name" value="Ribosomal_Su5_D2-typ_SF"/>
</dbReference>
<organism evidence="3 4">
    <name type="scientific">Parafrankia irregularis</name>
    <dbReference type="NCBI Taxonomy" id="795642"/>
    <lineage>
        <taxon>Bacteria</taxon>
        <taxon>Bacillati</taxon>
        <taxon>Actinomycetota</taxon>
        <taxon>Actinomycetes</taxon>
        <taxon>Frankiales</taxon>
        <taxon>Frankiaceae</taxon>
        <taxon>Parafrankia</taxon>
    </lineage>
</organism>
<dbReference type="InterPro" id="IPR025158">
    <property type="entry name" value="Mg_chelat-rel_C"/>
</dbReference>
<evidence type="ECO:0000259" key="1">
    <source>
        <dbReference type="Pfam" id="PF01078"/>
    </source>
</evidence>
<dbReference type="Pfam" id="PF01078">
    <property type="entry name" value="Mg_chelatase"/>
    <property type="match status" value="1"/>
</dbReference>
<dbReference type="NCBIfam" id="TIGR00368">
    <property type="entry name" value="YifB family Mg chelatase-like AAA ATPase"/>
    <property type="match status" value="1"/>
</dbReference>
<dbReference type="Pfam" id="PF13541">
    <property type="entry name" value="ChlI"/>
    <property type="match status" value="1"/>
</dbReference>
<dbReference type="GO" id="GO:0005524">
    <property type="term" value="F:ATP binding"/>
    <property type="evidence" value="ECO:0007669"/>
    <property type="project" value="InterPro"/>
</dbReference>
<proteinExistence type="predicted"/>
<sequence length="481" mass="51203">MGLIGLPESDGNEMRDRTRAAVINSGFQWPDARITVGLFPATLPKFGSAFDVAIAAAILASAGQVPTSSLSGRVLLGELALDGRIRPVSGVLPAVQAAVEAGFLRVVVPSANASEAALVSGVVVEPVPDLRHVIDLLRGDRLPLPVEPIDLVPATSLESGHDLANITWRTPGRQAVEIAAAGGHHLFLQGPHGTGKVMLAESIPGLLPPLEEATSLEVTAIHSAAGLLSANSPVVTRPPYRSPHHSATPAGLLGAGRSVLRPGLMSQAHRGVLFLNDAPEFGRPSLDILRHSLETGLVGIARGSATIKFPARFILVLAAKPCPCSQTRDNNSESEICTCPAQIKRRYLARLGTLLDRIDIKVELPQLTPADLRASHDPVESTAVVAARVARAREAMALRLRGTPWRINSEIPAHVLERQWPLSTAVRQEAERLYEIGALTRRGVNRVFRLAWTLADLADIDRPGPDQIKQAIALQIPGRPA</sequence>
<dbReference type="InterPro" id="IPR027417">
    <property type="entry name" value="P-loop_NTPase"/>
</dbReference>
<keyword evidence="4" id="KW-1185">Reference proteome</keyword>
<protein>
    <submittedName>
        <fullName evidence="3">Magnesium chelatase family protein</fullName>
    </submittedName>
</protein>
<dbReference type="PANTHER" id="PTHR32039">
    <property type="entry name" value="MAGNESIUM-CHELATASE SUBUNIT CHLI"/>
    <property type="match status" value="1"/>
</dbReference>
<dbReference type="Pfam" id="PF13335">
    <property type="entry name" value="Mg_chelatase_C"/>
    <property type="match status" value="1"/>
</dbReference>